<sequence length="170" mass="17620">MTDNSAGTAGGGISFARYARPSTLRSSIVAGNAAPVAAQADLTAVEPLPIGGSHNLIRRSSGLLQLPADTLDADPLLQPLAANGGYGRTHAFTTLSPIYNRGENSAGLGSDQRGAPWQRDVGGAPDIGALELQRDPTPAEPVPTLSAWTTALLAGLLAWLGRRRYASRPR</sequence>
<dbReference type="InterPro" id="IPR059226">
    <property type="entry name" value="Choice_anch_Q_dom"/>
</dbReference>
<name>A0A2W5KAN4_9GAMM</name>
<evidence type="ECO:0000313" key="1">
    <source>
        <dbReference type="EMBL" id="PZQ14112.1"/>
    </source>
</evidence>
<evidence type="ECO:0000313" key="2">
    <source>
        <dbReference type="Proteomes" id="UP000249046"/>
    </source>
</evidence>
<dbReference type="NCBIfam" id="TIGR04174">
    <property type="entry name" value="IPTL_CTERM"/>
    <property type="match status" value="1"/>
</dbReference>
<dbReference type="NCBIfam" id="NF041518">
    <property type="entry name" value="choice_anch_Q"/>
    <property type="match status" value="1"/>
</dbReference>
<dbReference type="EMBL" id="QFPO01000008">
    <property type="protein sequence ID" value="PZQ14112.1"/>
    <property type="molecule type" value="Genomic_DNA"/>
</dbReference>
<dbReference type="Proteomes" id="UP000249046">
    <property type="component" value="Unassembled WGS sequence"/>
</dbReference>
<gene>
    <name evidence="1" type="ORF">DI564_10790</name>
</gene>
<proteinExistence type="predicted"/>
<comment type="caution">
    <text evidence="1">The sequence shown here is derived from an EMBL/GenBank/DDBJ whole genome shotgun (WGS) entry which is preliminary data.</text>
</comment>
<dbReference type="AlphaFoldDB" id="A0A2W5KAN4"/>
<reference evidence="1 2" key="1">
    <citation type="submission" date="2017-08" db="EMBL/GenBank/DDBJ databases">
        <title>Infants hospitalized years apart are colonized by the same room-sourced microbial strains.</title>
        <authorList>
            <person name="Brooks B."/>
            <person name="Olm M.R."/>
            <person name="Firek B.A."/>
            <person name="Baker R."/>
            <person name="Thomas B.C."/>
            <person name="Morowitz M.J."/>
            <person name="Banfield J.F."/>
        </authorList>
    </citation>
    <scope>NUCLEOTIDE SEQUENCE [LARGE SCALE GENOMIC DNA]</scope>
    <source>
        <strain evidence="1">S2_005_003_R2_42</strain>
    </source>
</reference>
<accession>A0A2W5KAN4</accession>
<organism evidence="1 2">
    <name type="scientific">Rhodanobacter denitrificans</name>
    <dbReference type="NCBI Taxonomy" id="666685"/>
    <lineage>
        <taxon>Bacteria</taxon>
        <taxon>Pseudomonadati</taxon>
        <taxon>Pseudomonadota</taxon>
        <taxon>Gammaproteobacteria</taxon>
        <taxon>Lysobacterales</taxon>
        <taxon>Rhodanobacteraceae</taxon>
        <taxon>Rhodanobacter</taxon>
    </lineage>
</organism>
<protein>
    <recommendedName>
        <fullName evidence="3">IPTL-CTERM protein sorting domain-containing protein</fullName>
    </recommendedName>
</protein>
<evidence type="ECO:0008006" key="3">
    <source>
        <dbReference type="Google" id="ProtNLM"/>
    </source>
</evidence>
<dbReference type="InterPro" id="IPR026442">
    <property type="entry name" value="IPTL_CTERM"/>
</dbReference>